<accession>A0A318ZQB0</accession>
<sequence length="273" mass="30429">MNPPNIRAPLSVGDLRLPKTTTKKATQPTKQHVQRHSPRPHSHSSRKLLTNMTTTSTPTKPSHNPPTLGKLHTVHPNLLYLATLPRDVRAAQEVLLTWTYIAAAPQDVVCGLCQHRSHADPDTRFWWCPRRVCTYRTWHDSCLNQMFDIEIQNGRVHAFGCPGCGTGCYLRSERAQLLEGGQGQGQKLKQEPRQGNVDVDPMNGSTALIQSELLNDELFNNAHLNSALLTKELFGKGSLSEKPDLHAGTVQEKEIEKQDLWGDGKDSAVKDRA</sequence>
<feature type="region of interest" description="Disordered" evidence="1">
    <location>
        <begin position="240"/>
        <end position="273"/>
    </location>
</feature>
<organism evidence="2 3">
    <name type="scientific">Aspergillus saccharolyticus JOP 1030-1</name>
    <dbReference type="NCBI Taxonomy" id="1450539"/>
    <lineage>
        <taxon>Eukaryota</taxon>
        <taxon>Fungi</taxon>
        <taxon>Dikarya</taxon>
        <taxon>Ascomycota</taxon>
        <taxon>Pezizomycotina</taxon>
        <taxon>Eurotiomycetes</taxon>
        <taxon>Eurotiomycetidae</taxon>
        <taxon>Eurotiales</taxon>
        <taxon>Aspergillaceae</taxon>
        <taxon>Aspergillus</taxon>
        <taxon>Aspergillus subgen. Circumdati</taxon>
    </lineage>
</organism>
<dbReference type="STRING" id="1450539.A0A318ZQB0"/>
<gene>
    <name evidence="2" type="ORF">BP01DRAFT_378409</name>
</gene>
<evidence type="ECO:0000313" key="2">
    <source>
        <dbReference type="EMBL" id="PYH49799.1"/>
    </source>
</evidence>
<dbReference type="RefSeq" id="XP_025435781.1">
    <property type="nucleotide sequence ID" value="XM_025577058.1"/>
</dbReference>
<reference evidence="2 3" key="1">
    <citation type="submission" date="2016-12" db="EMBL/GenBank/DDBJ databases">
        <title>The genomes of Aspergillus section Nigri reveals drivers in fungal speciation.</title>
        <authorList>
            <consortium name="DOE Joint Genome Institute"/>
            <person name="Vesth T.C."/>
            <person name="Nybo J."/>
            <person name="Theobald S."/>
            <person name="Brandl J."/>
            <person name="Frisvad J.C."/>
            <person name="Nielsen K.F."/>
            <person name="Lyhne E.K."/>
            <person name="Kogle M.E."/>
            <person name="Kuo A."/>
            <person name="Riley R."/>
            <person name="Clum A."/>
            <person name="Nolan M."/>
            <person name="Lipzen A."/>
            <person name="Salamov A."/>
            <person name="Henrissat B."/>
            <person name="Wiebenga A."/>
            <person name="De Vries R.P."/>
            <person name="Grigoriev I.V."/>
            <person name="Mortensen U.H."/>
            <person name="Andersen M.R."/>
            <person name="Baker S.E."/>
        </authorList>
    </citation>
    <scope>NUCLEOTIDE SEQUENCE [LARGE SCALE GENOMIC DNA]</scope>
    <source>
        <strain evidence="2 3">JOP 1030-1</strain>
    </source>
</reference>
<dbReference type="GeneID" id="37078287"/>
<name>A0A318ZQB0_9EURO</name>
<evidence type="ECO:0000256" key="1">
    <source>
        <dbReference type="SAM" id="MobiDB-lite"/>
    </source>
</evidence>
<dbReference type="SUPFAM" id="SSF57850">
    <property type="entry name" value="RING/U-box"/>
    <property type="match status" value="1"/>
</dbReference>
<feature type="compositionally biased region" description="Low complexity" evidence="1">
    <location>
        <begin position="47"/>
        <end position="67"/>
    </location>
</feature>
<protein>
    <submittedName>
        <fullName evidence="2">Uncharacterized protein</fullName>
    </submittedName>
</protein>
<feature type="compositionally biased region" description="Low complexity" evidence="1">
    <location>
        <begin position="18"/>
        <end position="31"/>
    </location>
</feature>
<dbReference type="AlphaFoldDB" id="A0A318ZQB0"/>
<dbReference type="EMBL" id="KZ821218">
    <property type="protein sequence ID" value="PYH49799.1"/>
    <property type="molecule type" value="Genomic_DNA"/>
</dbReference>
<keyword evidence="3" id="KW-1185">Reference proteome</keyword>
<feature type="compositionally biased region" description="Basic residues" evidence="1">
    <location>
        <begin position="32"/>
        <end position="46"/>
    </location>
</feature>
<proteinExistence type="predicted"/>
<dbReference type="Proteomes" id="UP000248349">
    <property type="component" value="Unassembled WGS sequence"/>
</dbReference>
<feature type="region of interest" description="Disordered" evidence="1">
    <location>
        <begin position="1"/>
        <end position="69"/>
    </location>
</feature>
<evidence type="ECO:0000313" key="3">
    <source>
        <dbReference type="Proteomes" id="UP000248349"/>
    </source>
</evidence>